<feature type="domain" description="Glycosyl hydrolase family 13 catalytic" evidence="1">
    <location>
        <begin position="13"/>
        <end position="570"/>
    </location>
</feature>
<dbReference type="PANTHER" id="PTHR10357:SF216">
    <property type="entry name" value="MALTOOLIGOSYL TREHALOSE SYNTHASE-RELATED"/>
    <property type="match status" value="1"/>
</dbReference>
<dbReference type="SMART" id="SM00642">
    <property type="entry name" value="Aamy"/>
    <property type="match status" value="1"/>
</dbReference>
<dbReference type="EC" id="5.4.99.15" evidence="2"/>
<dbReference type="GO" id="GO:0005992">
    <property type="term" value="P:trehalose biosynthetic process"/>
    <property type="evidence" value="ECO:0007669"/>
    <property type="project" value="TreeGrafter"/>
</dbReference>
<evidence type="ECO:0000259" key="1">
    <source>
        <dbReference type="SMART" id="SM00642"/>
    </source>
</evidence>
<accession>A0AAU7ATR9</accession>
<gene>
    <name evidence="2" type="primary">treY</name>
    <name evidence="2" type="ORF">DSM112329_01839</name>
</gene>
<dbReference type="GO" id="GO:0047470">
    <property type="term" value="F:(1,4)-alpha-D-glucan 1-alpha-D-glucosylmutase activity"/>
    <property type="evidence" value="ECO:0007669"/>
    <property type="project" value="UniProtKB-EC"/>
</dbReference>
<dbReference type="CDD" id="cd11336">
    <property type="entry name" value="AmyAc_MTSase"/>
    <property type="match status" value="1"/>
</dbReference>
<keyword evidence="2" id="KW-0413">Isomerase</keyword>
<dbReference type="InterPro" id="IPR006047">
    <property type="entry name" value="GH13_cat_dom"/>
</dbReference>
<dbReference type="KEGG" id="parq:DSM112329_01839"/>
<dbReference type="EMBL" id="CP114014">
    <property type="protein sequence ID" value="XAY04998.1"/>
    <property type="molecule type" value="Genomic_DNA"/>
</dbReference>
<name>A0AAU7ATR9_9ACTN</name>
<dbReference type="InterPro" id="IPR012767">
    <property type="entry name" value="Trehalose_TreY"/>
</dbReference>
<dbReference type="AlphaFoldDB" id="A0AAU7ATR9"/>
<dbReference type="InterPro" id="IPR013797">
    <property type="entry name" value="Maltooligo_trehalose_synth_4"/>
</dbReference>
<proteinExistence type="predicted"/>
<dbReference type="InterPro" id="IPR017853">
    <property type="entry name" value="GH"/>
</dbReference>
<dbReference type="SUPFAM" id="SSF51445">
    <property type="entry name" value="(Trans)glycosidases"/>
    <property type="match status" value="1"/>
</dbReference>
<dbReference type="Gene3D" id="1.10.150.200">
    <property type="entry name" value="Maltooligosyl trehalose synthase, domain 3"/>
    <property type="match status" value="1"/>
</dbReference>
<dbReference type="Gene3D" id="3.30.1590.10">
    <property type="entry name" value="Maltooligosyl trehalose synthase, domain 2"/>
    <property type="match status" value="2"/>
</dbReference>
<dbReference type="Gene3D" id="1.10.10.470">
    <property type="entry name" value="Maltooligosyl trehalose synthase, domain 4"/>
    <property type="match status" value="1"/>
</dbReference>
<dbReference type="PANTHER" id="PTHR10357">
    <property type="entry name" value="ALPHA-AMYLASE FAMILY MEMBER"/>
    <property type="match status" value="1"/>
</dbReference>
<sequence length="680" mass="73421">MSGRDVRATYRLQLGPDLDFAGAEALLPYLDDLGISHLYLSPAWEARAGSTHGYDVIDPAAVSSALGGEDGLRALAAAAHERGMGLVLDVVPNHMATDDANRYWADPALRAQFFDVDEVTGAHRRFFDIDELAGVRQEDPDVFAATHSKVIELVSDGVVDGIRVDHPDGMSDPAGYLRDLAAAGVGTVWVEKILENGEKLRPGWPTAGTTGYEFCVDVQALFVDPAGEAPLTELWTELSGDARPFADWADEAKAEQATTTFTREVERLQRVADVPGAVDALSRLHVYRTYVEPSAGVVSPEDREAVAGLPEAVRRAVLLEADDVPGEWVVRFQQTSSPVMAKGVEDTAFYRYLRLMALNEVGGDPGRFSLPVAEFHAGNAERAERFPLTLLTTSTHDTKRSGDVRARLGALAGLGEEWAGAVRRWRADNVELRAGDVPTAAEELLIYQTLIGAWPIEMDRLEPYLIKALREAKQGTNWVSPDLAHERAVLDFAAALLEHGPFRYGFDGWAMRVADVGARAALGQTLLKLTCPGVPDVYQGDETGFLALVDPDNRRPVDWASRASSLAALRGGDAPSRELAKLHLVWRTLTLRAELPSSFAGSYTPIPAGEGVCAFLRGDDVLVAVALRDPVTGAEGWALPPAAAGRWVDVLSGAEHDLPDRASLASVIGPDGRALLRRLP</sequence>
<reference evidence="2" key="1">
    <citation type="submission" date="2022-12" db="EMBL/GenBank/DDBJ databases">
        <title>Paraconexibacter alkalitolerans sp. nov. and Baekduia alba sp. nov., isolated from soil and emended description of the genera Paraconexibacter (Chun et al., 2020) and Baekduia (An et al., 2020).</title>
        <authorList>
            <person name="Vieira S."/>
            <person name="Huber K.J."/>
            <person name="Geppert A."/>
            <person name="Wolf J."/>
            <person name="Neumann-Schaal M."/>
            <person name="Muesken M."/>
            <person name="Overmann J."/>
        </authorList>
    </citation>
    <scope>NUCLEOTIDE SEQUENCE</scope>
    <source>
        <strain evidence="2">AEG42_29</strain>
    </source>
</reference>
<dbReference type="Gene3D" id="3.20.20.80">
    <property type="entry name" value="Glycosidases"/>
    <property type="match status" value="2"/>
</dbReference>
<dbReference type="GO" id="GO:0030980">
    <property type="term" value="P:alpha-glucan catabolic process"/>
    <property type="evidence" value="ECO:0007669"/>
    <property type="project" value="TreeGrafter"/>
</dbReference>
<protein>
    <submittedName>
        <fullName evidence="2">Maltooligosyl trehalose synthase</fullName>
        <ecNumber evidence="2">5.4.99.15</ecNumber>
    </submittedName>
</protein>
<evidence type="ECO:0000313" key="2">
    <source>
        <dbReference type="EMBL" id="XAY04998.1"/>
    </source>
</evidence>
<dbReference type="Pfam" id="PF00128">
    <property type="entry name" value="Alpha-amylase"/>
    <property type="match status" value="1"/>
</dbReference>
<organism evidence="2">
    <name type="scientific">Paraconexibacter sp. AEG42_29</name>
    <dbReference type="NCBI Taxonomy" id="2997339"/>
    <lineage>
        <taxon>Bacteria</taxon>
        <taxon>Bacillati</taxon>
        <taxon>Actinomycetota</taxon>
        <taxon>Thermoleophilia</taxon>
        <taxon>Solirubrobacterales</taxon>
        <taxon>Paraconexibacteraceae</taxon>
        <taxon>Paraconexibacter</taxon>
    </lineage>
</organism>
<dbReference type="RefSeq" id="WP_354701520.1">
    <property type="nucleotide sequence ID" value="NZ_CP114014.1"/>
</dbReference>